<dbReference type="EMBL" id="VZUS01000001">
    <property type="protein sequence ID" value="KAB1186983.1"/>
    <property type="molecule type" value="Genomic_DNA"/>
</dbReference>
<gene>
    <name evidence="2" type="ORF">Hfx1149_02625</name>
</gene>
<dbReference type="RefSeq" id="WP_151135185.1">
    <property type="nucleotide sequence ID" value="NZ_VZUS01000001.1"/>
</dbReference>
<evidence type="ECO:0000256" key="1">
    <source>
        <dbReference type="SAM" id="MobiDB-lite"/>
    </source>
</evidence>
<evidence type="ECO:0000313" key="2">
    <source>
        <dbReference type="EMBL" id="KAB1186983.1"/>
    </source>
</evidence>
<dbReference type="AlphaFoldDB" id="A0A643JTX4"/>
<organism evidence="2">
    <name type="scientific">Haloferax sp. CBA1149</name>
    <dbReference type="NCBI Taxonomy" id="2650753"/>
    <lineage>
        <taxon>Archaea</taxon>
        <taxon>Methanobacteriati</taxon>
        <taxon>Methanobacteriota</taxon>
        <taxon>Stenosarchaea group</taxon>
        <taxon>Halobacteria</taxon>
        <taxon>Halobacteriales</taxon>
        <taxon>Haloferacaceae</taxon>
        <taxon>Haloferax</taxon>
    </lineage>
</organism>
<proteinExistence type="predicted"/>
<feature type="region of interest" description="Disordered" evidence="1">
    <location>
        <begin position="257"/>
        <end position="279"/>
    </location>
</feature>
<comment type="caution">
    <text evidence="2">The sequence shown here is derived from an EMBL/GenBank/DDBJ whole genome shotgun (WGS) entry which is preliminary data.</text>
</comment>
<name>A0A643JTX4_9EURY</name>
<accession>A0A643JTX4</accession>
<feature type="compositionally biased region" description="Basic and acidic residues" evidence="1">
    <location>
        <begin position="265"/>
        <end position="279"/>
    </location>
</feature>
<protein>
    <submittedName>
        <fullName evidence="2">Uncharacterized protein</fullName>
    </submittedName>
</protein>
<sequence>MHSRRTVLAAAIGGVTTALAGCTGSTESSDTTDEATSTQTQTKAETETQTTTSTQQSLEAQLETVREASAKYTDIEAALEDGYQFGGPYVPGMGWHVQNPEYLQQAAENGFDLEKPPILTYLETDDGLTLGSVEFGAPAAAIPENPDLFVDEGTDATEEWHSHDAATHVFATPDDQQTNPKDLTLSELATKDYWTEFHPPDSDLSAGETVALNWGTASGKEGERTERVADIVATHPGLRTLHVWVHAENPEGVFAPMNPQFAESDGGHHGDSSETEHSH</sequence>
<dbReference type="PROSITE" id="PS51257">
    <property type="entry name" value="PROKAR_LIPOPROTEIN"/>
    <property type="match status" value="1"/>
</dbReference>
<feature type="region of interest" description="Disordered" evidence="1">
    <location>
        <begin position="22"/>
        <end position="57"/>
    </location>
</feature>
<reference evidence="2" key="1">
    <citation type="submission" date="2019-09" db="EMBL/GenBank/DDBJ databases">
        <title>Genomic analysis of Haloferax sp. CBA1149.</title>
        <authorList>
            <person name="Roh S.W."/>
        </authorList>
    </citation>
    <scope>NUCLEOTIDE SEQUENCE</scope>
    <source>
        <strain evidence="2">CBA1149</strain>
    </source>
</reference>
<feature type="compositionally biased region" description="Low complexity" evidence="1">
    <location>
        <begin position="23"/>
        <end position="57"/>
    </location>
</feature>